<evidence type="ECO:0000256" key="1">
    <source>
        <dbReference type="ARBA" id="ARBA00023015"/>
    </source>
</evidence>
<evidence type="ECO:0000256" key="2">
    <source>
        <dbReference type="ARBA" id="ARBA00023163"/>
    </source>
</evidence>
<dbReference type="PROSITE" id="PS01124">
    <property type="entry name" value="HTH_ARAC_FAMILY_2"/>
    <property type="match status" value="1"/>
</dbReference>
<dbReference type="InterPro" id="IPR009057">
    <property type="entry name" value="Homeodomain-like_sf"/>
</dbReference>
<evidence type="ECO:0000313" key="4">
    <source>
        <dbReference type="Proteomes" id="UP000246303"/>
    </source>
</evidence>
<dbReference type="SUPFAM" id="SSF52317">
    <property type="entry name" value="Class I glutamine amidotransferase-like"/>
    <property type="match status" value="1"/>
</dbReference>
<accession>A0A2V3DLV0</accession>
<sequence>MVRGRAISVGMVAFDGAQLLDLTGPLEVFNQANRLGAANYHLQIIGWRDLKVITSSGVQLVADILATDCAPVDLLMVSGADDLSQLPTDPSLREQLERLMRHSSRVASICTGAFILASAGLLDGRQATTHWKHADALAVRFPRVQVDPDAIFVRSGRFITSAGVTSGIDLALALVEEDHGPDLARDIARELVVFLRRPGGQSQFSIRQRTPVTTDMRLHKLMDVITNDPAETHTVESMASTVAMSSRHLRRLFHREIGTTPGGFISKTRLEAARMLLEQGLNVTQAATRAGFANDEALRRAFKGTYDTLPTTYQDRFRTTQAEPVD</sequence>
<name>A0A2V3DLV0_9MICC</name>
<dbReference type="Pfam" id="PF01965">
    <property type="entry name" value="DJ-1_PfpI"/>
    <property type="match status" value="1"/>
</dbReference>
<dbReference type="GO" id="GO:0003700">
    <property type="term" value="F:DNA-binding transcription factor activity"/>
    <property type="evidence" value="ECO:0007669"/>
    <property type="project" value="InterPro"/>
</dbReference>
<dbReference type="GO" id="GO:0043565">
    <property type="term" value="F:sequence-specific DNA binding"/>
    <property type="evidence" value="ECO:0007669"/>
    <property type="project" value="InterPro"/>
</dbReference>
<organism evidence="3 4">
    <name type="scientific">Arthrobacter psychrochitiniphilus</name>
    <dbReference type="NCBI Taxonomy" id="291045"/>
    <lineage>
        <taxon>Bacteria</taxon>
        <taxon>Bacillati</taxon>
        <taxon>Actinomycetota</taxon>
        <taxon>Actinomycetes</taxon>
        <taxon>Micrococcales</taxon>
        <taxon>Micrococcaceae</taxon>
        <taxon>Arthrobacter</taxon>
    </lineage>
</organism>
<dbReference type="InterPro" id="IPR052158">
    <property type="entry name" value="INH-QAR"/>
</dbReference>
<dbReference type="RefSeq" id="WP_110107944.1">
    <property type="nucleotide sequence ID" value="NZ_JACBZZ010000001.1"/>
</dbReference>
<keyword evidence="1" id="KW-0805">Transcription regulation</keyword>
<dbReference type="PANTHER" id="PTHR43130:SF3">
    <property type="entry name" value="HTH-TYPE TRANSCRIPTIONAL REGULATOR RV1931C"/>
    <property type="match status" value="1"/>
</dbReference>
<proteinExistence type="predicted"/>
<keyword evidence="4" id="KW-1185">Reference proteome</keyword>
<comment type="caution">
    <text evidence="3">The sequence shown here is derived from an EMBL/GenBank/DDBJ whole genome shotgun (WGS) entry which is preliminary data.</text>
</comment>
<dbReference type="SUPFAM" id="SSF46689">
    <property type="entry name" value="Homeodomain-like"/>
    <property type="match status" value="2"/>
</dbReference>
<protein>
    <submittedName>
        <fullName evidence="3">AraC family transcriptional regulator</fullName>
    </submittedName>
</protein>
<dbReference type="Gene3D" id="3.40.50.880">
    <property type="match status" value="1"/>
</dbReference>
<dbReference type="Pfam" id="PF12833">
    <property type="entry name" value="HTH_18"/>
    <property type="match status" value="1"/>
</dbReference>
<dbReference type="CDD" id="cd03137">
    <property type="entry name" value="GATase1_AraC_1"/>
    <property type="match status" value="1"/>
</dbReference>
<gene>
    <name evidence="3" type="ORF">CVS29_17810</name>
</gene>
<dbReference type="PANTHER" id="PTHR43130">
    <property type="entry name" value="ARAC-FAMILY TRANSCRIPTIONAL REGULATOR"/>
    <property type="match status" value="1"/>
</dbReference>
<dbReference type="InterPro" id="IPR002818">
    <property type="entry name" value="DJ-1/PfpI"/>
</dbReference>
<evidence type="ECO:0000313" key="3">
    <source>
        <dbReference type="EMBL" id="PXA63913.1"/>
    </source>
</evidence>
<dbReference type="EMBL" id="QHLZ01000020">
    <property type="protein sequence ID" value="PXA63913.1"/>
    <property type="molecule type" value="Genomic_DNA"/>
</dbReference>
<dbReference type="InterPro" id="IPR018060">
    <property type="entry name" value="HTH_AraC"/>
</dbReference>
<keyword evidence="2" id="KW-0804">Transcription</keyword>
<reference evidence="3 4" key="1">
    <citation type="submission" date="2018-05" db="EMBL/GenBank/DDBJ databases">
        <title>Genetic diversity of glacier-inhabiting Cryobacterium bacteria in China and description of Cryobacterium mengkeensis sp. nov. and Arthrobacter glacialis sp. nov.</title>
        <authorList>
            <person name="Liu Q."/>
            <person name="Xin Y.-H."/>
        </authorList>
    </citation>
    <scope>NUCLEOTIDE SEQUENCE [LARGE SCALE GENOMIC DNA]</scope>
    <source>
        <strain evidence="3 4">GP3</strain>
    </source>
</reference>
<dbReference type="AlphaFoldDB" id="A0A2V3DLV0"/>
<dbReference type="InterPro" id="IPR029062">
    <property type="entry name" value="Class_I_gatase-like"/>
</dbReference>
<dbReference type="SMART" id="SM00342">
    <property type="entry name" value="HTH_ARAC"/>
    <property type="match status" value="1"/>
</dbReference>
<dbReference type="Proteomes" id="UP000246303">
    <property type="component" value="Unassembled WGS sequence"/>
</dbReference>
<dbReference type="OrthoDB" id="3992151at2"/>
<dbReference type="Gene3D" id="1.10.10.60">
    <property type="entry name" value="Homeodomain-like"/>
    <property type="match status" value="1"/>
</dbReference>